<dbReference type="InterPro" id="IPR029062">
    <property type="entry name" value="Class_I_gatase-like"/>
</dbReference>
<dbReference type="Proteomes" id="UP001519308">
    <property type="component" value="Unassembled WGS sequence"/>
</dbReference>
<evidence type="ECO:0000313" key="6">
    <source>
        <dbReference type="Proteomes" id="UP001519308"/>
    </source>
</evidence>
<dbReference type="PANTHER" id="PTHR20842">
    <property type="entry name" value="PROTEASE S51 ALPHA-ASPARTYL DIPEPTIDASE"/>
    <property type="match status" value="1"/>
</dbReference>
<evidence type="ECO:0000256" key="1">
    <source>
        <dbReference type="ARBA" id="ARBA00006534"/>
    </source>
</evidence>
<keyword evidence="2" id="KW-0645">Protease</keyword>
<dbReference type="InterPro" id="IPR005320">
    <property type="entry name" value="Peptidase_S51"/>
</dbReference>
<keyword evidence="5" id="KW-0224">Dipeptidase</keyword>
<comment type="caution">
    <text evidence="5">The sequence shown here is derived from an EMBL/GenBank/DDBJ whole genome shotgun (WGS) entry which is preliminary data.</text>
</comment>
<keyword evidence="4" id="KW-0720">Serine protease</keyword>
<dbReference type="SUPFAM" id="SSF52317">
    <property type="entry name" value="Class I glutamine amidotransferase-like"/>
    <property type="match status" value="1"/>
</dbReference>
<dbReference type="CDD" id="cd03129">
    <property type="entry name" value="GAT1_Peptidase_E_like"/>
    <property type="match status" value="1"/>
</dbReference>
<dbReference type="EMBL" id="JAGGLL010000020">
    <property type="protein sequence ID" value="MBP2022807.1"/>
    <property type="molecule type" value="Genomic_DNA"/>
</dbReference>
<dbReference type="Pfam" id="PF03575">
    <property type="entry name" value="Peptidase_S51"/>
    <property type="match status" value="1"/>
</dbReference>
<evidence type="ECO:0000256" key="2">
    <source>
        <dbReference type="ARBA" id="ARBA00022670"/>
    </source>
</evidence>
<dbReference type="PANTHER" id="PTHR20842:SF0">
    <property type="entry name" value="ALPHA-ASPARTYL DIPEPTIDASE"/>
    <property type="match status" value="1"/>
</dbReference>
<dbReference type="GO" id="GO:0016805">
    <property type="term" value="F:dipeptidase activity"/>
    <property type="evidence" value="ECO:0007669"/>
    <property type="project" value="UniProtKB-KW"/>
</dbReference>
<evidence type="ECO:0000256" key="3">
    <source>
        <dbReference type="ARBA" id="ARBA00022801"/>
    </source>
</evidence>
<evidence type="ECO:0000313" key="5">
    <source>
        <dbReference type="EMBL" id="MBP2022807.1"/>
    </source>
</evidence>
<dbReference type="Gene3D" id="3.40.50.880">
    <property type="match status" value="1"/>
</dbReference>
<evidence type="ECO:0000256" key="4">
    <source>
        <dbReference type="ARBA" id="ARBA00022825"/>
    </source>
</evidence>
<protein>
    <submittedName>
        <fullName evidence="5">Dipeptidase E</fullName>
        <ecNumber evidence="5">3.4.13.21</ecNumber>
    </submittedName>
</protein>
<organism evidence="5 6">
    <name type="scientific">Clostridium punense</name>
    <dbReference type="NCBI Taxonomy" id="1054297"/>
    <lineage>
        <taxon>Bacteria</taxon>
        <taxon>Bacillati</taxon>
        <taxon>Bacillota</taxon>
        <taxon>Clostridia</taxon>
        <taxon>Eubacteriales</taxon>
        <taxon>Clostridiaceae</taxon>
        <taxon>Clostridium</taxon>
    </lineage>
</organism>
<sequence length="202" mass="22896">MLILSGGGDAERVKPIDSFFASKINKEKVLIYIPVAMEKSSFTYEECYDWFSKTYREYGIHKIQMWTDLKGRKLSSEHAGVFIGGGNTYKLLKILKDTNFDKALIKFLSYDGVVYGGSAGAIIFGKTIDSAKYSDKNIVNLMDTNGLNLLNNKDVWCHYKEDDDKLIESYDNGLYILYEESGIIIEKQDVKGIGKKHKVKSL</sequence>
<dbReference type="EC" id="3.4.13.21" evidence="5"/>
<keyword evidence="3 5" id="KW-0378">Hydrolase</keyword>
<keyword evidence="6" id="KW-1185">Reference proteome</keyword>
<reference evidence="5 6" key="1">
    <citation type="submission" date="2021-03" db="EMBL/GenBank/DDBJ databases">
        <title>Genomic Encyclopedia of Type Strains, Phase IV (KMG-IV): sequencing the most valuable type-strain genomes for metagenomic binning, comparative biology and taxonomic classification.</title>
        <authorList>
            <person name="Goeker M."/>
        </authorList>
    </citation>
    <scope>NUCLEOTIDE SEQUENCE [LARGE SCALE GENOMIC DNA]</scope>
    <source>
        <strain evidence="5 6">DSM 28650</strain>
    </source>
</reference>
<accession>A0ABS4K4V2</accession>
<gene>
    <name evidence="5" type="ORF">J2Z44_002632</name>
</gene>
<proteinExistence type="inferred from homology"/>
<name>A0ABS4K4V2_9CLOT</name>
<dbReference type="RefSeq" id="WP_021285420.1">
    <property type="nucleotide sequence ID" value="NZ_JAGGLL010000020.1"/>
</dbReference>
<comment type="similarity">
    <text evidence="1">Belongs to the peptidase S51 family.</text>
</comment>